<feature type="region of interest" description="Disordered" evidence="1">
    <location>
        <begin position="1"/>
        <end position="29"/>
    </location>
</feature>
<evidence type="ECO:0000313" key="2">
    <source>
        <dbReference type="EMBL" id="MBA9004238.1"/>
    </source>
</evidence>
<dbReference type="EMBL" id="JACJII010000001">
    <property type="protein sequence ID" value="MBA9004238.1"/>
    <property type="molecule type" value="Genomic_DNA"/>
</dbReference>
<name>A0A7W3MYJ6_9ACTN</name>
<dbReference type="AlphaFoldDB" id="A0A7W3MYJ6"/>
<protein>
    <submittedName>
        <fullName evidence="2">Uncharacterized protein</fullName>
    </submittedName>
</protein>
<dbReference type="Proteomes" id="UP000539313">
    <property type="component" value="Unassembled WGS sequence"/>
</dbReference>
<gene>
    <name evidence="2" type="ORF">HNR21_003120</name>
</gene>
<accession>A0A7W3MYJ6</accession>
<organism evidence="2 3">
    <name type="scientific">Thermomonospora cellulosilytica</name>
    <dbReference type="NCBI Taxonomy" id="1411118"/>
    <lineage>
        <taxon>Bacteria</taxon>
        <taxon>Bacillati</taxon>
        <taxon>Actinomycetota</taxon>
        <taxon>Actinomycetes</taxon>
        <taxon>Streptosporangiales</taxon>
        <taxon>Thermomonosporaceae</taxon>
        <taxon>Thermomonospora</taxon>
    </lineage>
</organism>
<evidence type="ECO:0000256" key="1">
    <source>
        <dbReference type="SAM" id="MobiDB-lite"/>
    </source>
</evidence>
<keyword evidence="3" id="KW-1185">Reference proteome</keyword>
<reference evidence="2 3" key="1">
    <citation type="submission" date="2020-08" db="EMBL/GenBank/DDBJ databases">
        <title>Sequencing the genomes of 1000 actinobacteria strains.</title>
        <authorList>
            <person name="Klenk H.-P."/>
        </authorList>
    </citation>
    <scope>NUCLEOTIDE SEQUENCE [LARGE SCALE GENOMIC DNA]</scope>
    <source>
        <strain evidence="2 3">DSM 45823</strain>
    </source>
</reference>
<dbReference type="RefSeq" id="WP_182705784.1">
    <property type="nucleotide sequence ID" value="NZ_JACJII010000001.1"/>
</dbReference>
<comment type="caution">
    <text evidence="2">The sequence shown here is derived from an EMBL/GenBank/DDBJ whole genome shotgun (WGS) entry which is preliminary data.</text>
</comment>
<proteinExistence type="predicted"/>
<evidence type="ECO:0000313" key="3">
    <source>
        <dbReference type="Proteomes" id="UP000539313"/>
    </source>
</evidence>
<sequence>MPLPSTRKATTAQRPGGFREHTLELGQPAADSLTGIQTLARQLVPG</sequence>